<evidence type="ECO:0000313" key="3">
    <source>
        <dbReference type="Proteomes" id="UP000824496"/>
    </source>
</evidence>
<dbReference type="PROSITE" id="PS51549">
    <property type="entry name" value="DM13"/>
    <property type="match status" value="1"/>
</dbReference>
<proteinExistence type="predicted"/>
<dbReference type="RefSeq" id="WP_223907996.1">
    <property type="nucleotide sequence ID" value="NZ_AP025017.1"/>
</dbReference>
<name>A0ABM7UPG9_9ACTO</name>
<dbReference type="Pfam" id="PF10517">
    <property type="entry name" value="DM13"/>
    <property type="match status" value="1"/>
</dbReference>
<protein>
    <recommendedName>
        <fullName evidence="1">DM13 domain-containing protein</fullName>
    </recommendedName>
</protein>
<dbReference type="InterPro" id="IPR019545">
    <property type="entry name" value="DM13_domain"/>
</dbReference>
<gene>
    <name evidence="2" type="ORF">MANAM107_20260</name>
</gene>
<evidence type="ECO:0000313" key="2">
    <source>
        <dbReference type="EMBL" id="BDA65192.1"/>
    </source>
</evidence>
<dbReference type="EMBL" id="AP025017">
    <property type="protein sequence ID" value="BDA65192.1"/>
    <property type="molecule type" value="Genomic_DNA"/>
</dbReference>
<feature type="domain" description="DM13" evidence="1">
    <location>
        <begin position="85"/>
        <end position="193"/>
    </location>
</feature>
<sequence>MKFARQRRRPLLILGAAGLLVLAAGLAVFKPWLLLVDVKVDDEVPVVAAAPAAPEAGGAEAGGTDAAADPTAQGDSGAAVVVSSGTFISHEHETSGTASIVRHPDGSHQLVLENLETSNGPDVRVWLSAGPVVEGRDGWFTAGEHEHLDVAPIKGNRGNQVYDLPEGFDPSVWPTVDLWCEDFSVSFGAAALEQP</sequence>
<evidence type="ECO:0000259" key="1">
    <source>
        <dbReference type="PROSITE" id="PS51549"/>
    </source>
</evidence>
<dbReference type="Proteomes" id="UP000824496">
    <property type="component" value="Chromosome"/>
</dbReference>
<accession>A0ABM7UPG9</accession>
<reference evidence="2 3" key="1">
    <citation type="submission" date="2021-08" db="EMBL/GenBank/DDBJ databases">
        <title>Whole genome sequence of novel Actinomyces species strain MAS-1.</title>
        <authorList>
            <person name="Saito M."/>
            <person name="Kuwahara N."/>
            <person name="Takizawa T."/>
            <person name="Gotouda H."/>
            <person name="Ochiai T."/>
        </authorList>
    </citation>
    <scope>NUCLEOTIDE SEQUENCE [LARGE SCALE GENOMIC DNA]</scope>
    <source>
        <strain evidence="2 3">MAS-1</strain>
    </source>
</reference>
<keyword evidence="3" id="KW-1185">Reference proteome</keyword>
<organism evidence="2 3">
    <name type="scientific">Actinomyces capricornis</name>
    <dbReference type="NCBI Taxonomy" id="2755559"/>
    <lineage>
        <taxon>Bacteria</taxon>
        <taxon>Bacillati</taxon>
        <taxon>Actinomycetota</taxon>
        <taxon>Actinomycetes</taxon>
        <taxon>Actinomycetales</taxon>
        <taxon>Actinomycetaceae</taxon>
        <taxon>Actinomyces</taxon>
    </lineage>
</organism>